<keyword evidence="2" id="KW-0479">Metal-binding</keyword>
<comment type="caution">
    <text evidence="8">The sequence shown here is derived from an EMBL/GenBank/DDBJ whole genome shotgun (WGS) entry which is preliminary data.</text>
</comment>
<dbReference type="InterPro" id="IPR039650">
    <property type="entry name" value="HdrA-like"/>
</dbReference>
<evidence type="ECO:0000313" key="9">
    <source>
        <dbReference type="Proteomes" id="UP001209317"/>
    </source>
</evidence>
<dbReference type="AlphaFoldDB" id="A0AAE3IK95"/>
<dbReference type="SUPFAM" id="SSF51905">
    <property type="entry name" value="FAD/NAD(P)-binding domain"/>
    <property type="match status" value="1"/>
</dbReference>
<evidence type="ECO:0000259" key="7">
    <source>
        <dbReference type="Pfam" id="PF25275"/>
    </source>
</evidence>
<dbReference type="Proteomes" id="UP001209317">
    <property type="component" value="Unassembled WGS sequence"/>
</dbReference>
<feature type="chain" id="PRO_5042224971" evidence="6">
    <location>
        <begin position="19"/>
        <end position="662"/>
    </location>
</feature>
<dbReference type="Gene3D" id="3.50.50.60">
    <property type="entry name" value="FAD/NAD(P)-binding domain"/>
    <property type="match status" value="1"/>
</dbReference>
<accession>A0AAE3IK95</accession>
<protein>
    <submittedName>
        <fullName evidence="8">FAD-dependent oxidoreductase</fullName>
    </submittedName>
</protein>
<keyword evidence="3" id="KW-0560">Oxidoreductase</keyword>
<evidence type="ECO:0000313" key="8">
    <source>
        <dbReference type="EMBL" id="MCU7693204.1"/>
    </source>
</evidence>
<evidence type="ECO:0000256" key="3">
    <source>
        <dbReference type="ARBA" id="ARBA00023002"/>
    </source>
</evidence>
<evidence type="ECO:0000256" key="1">
    <source>
        <dbReference type="ARBA" id="ARBA00022485"/>
    </source>
</evidence>
<dbReference type="PANTHER" id="PTHR43498">
    <property type="entry name" value="FERREDOXIN:COB-COM HETERODISULFIDE REDUCTASE SUBUNIT A"/>
    <property type="match status" value="1"/>
</dbReference>
<dbReference type="InterPro" id="IPR033803">
    <property type="entry name" value="CBD-like_Golvesin-Xly"/>
</dbReference>
<organism evidence="8 9">
    <name type="scientific">Haoranjiania flava</name>
    <dbReference type="NCBI Taxonomy" id="1856322"/>
    <lineage>
        <taxon>Bacteria</taxon>
        <taxon>Pseudomonadati</taxon>
        <taxon>Bacteroidota</taxon>
        <taxon>Chitinophagia</taxon>
        <taxon>Chitinophagales</taxon>
        <taxon>Chitinophagaceae</taxon>
        <taxon>Haoranjiania</taxon>
    </lineage>
</organism>
<reference evidence="8" key="1">
    <citation type="submission" date="2022-10" db="EMBL/GenBank/DDBJ databases">
        <authorList>
            <person name="Kim H.S."/>
            <person name="Kim J.-S."/>
            <person name="Suh M.K."/>
            <person name="Eom M.K."/>
            <person name="Lee J.-S."/>
        </authorList>
    </citation>
    <scope>NUCLEOTIDE SEQUENCE</scope>
    <source>
        <strain evidence="8">LIP-5</strain>
    </source>
</reference>
<dbReference type="InterPro" id="IPR036188">
    <property type="entry name" value="FAD/NAD-bd_sf"/>
</dbReference>
<keyword evidence="4" id="KW-0408">Iron</keyword>
<gene>
    <name evidence="8" type="ORF">OD355_01595</name>
</gene>
<feature type="domain" description="Golvesin/Xly CBD-like" evidence="7">
    <location>
        <begin position="527"/>
        <end position="656"/>
    </location>
</feature>
<keyword evidence="6" id="KW-0732">Signal</keyword>
<evidence type="ECO:0000256" key="2">
    <source>
        <dbReference type="ARBA" id="ARBA00022723"/>
    </source>
</evidence>
<dbReference type="Pfam" id="PF12831">
    <property type="entry name" value="FAD_oxidored"/>
    <property type="match status" value="1"/>
</dbReference>
<dbReference type="GO" id="GO:0016491">
    <property type="term" value="F:oxidoreductase activity"/>
    <property type="evidence" value="ECO:0007669"/>
    <property type="project" value="UniProtKB-KW"/>
</dbReference>
<dbReference type="GO" id="GO:0051539">
    <property type="term" value="F:4 iron, 4 sulfur cluster binding"/>
    <property type="evidence" value="ECO:0007669"/>
    <property type="project" value="UniProtKB-KW"/>
</dbReference>
<dbReference type="PANTHER" id="PTHR43498:SF1">
    <property type="entry name" value="COB--COM HETERODISULFIDE REDUCTASE IRON-SULFUR SUBUNIT A"/>
    <property type="match status" value="1"/>
</dbReference>
<keyword evidence="1" id="KW-0004">4Fe-4S</keyword>
<dbReference type="GO" id="GO:0046872">
    <property type="term" value="F:metal ion binding"/>
    <property type="evidence" value="ECO:0007669"/>
    <property type="project" value="UniProtKB-KW"/>
</dbReference>
<proteinExistence type="predicted"/>
<dbReference type="EMBL" id="JAOTPL010000002">
    <property type="protein sequence ID" value="MCU7693204.1"/>
    <property type="molecule type" value="Genomic_DNA"/>
</dbReference>
<dbReference type="Pfam" id="PF25275">
    <property type="entry name" value="Golvesin_C"/>
    <property type="match status" value="1"/>
</dbReference>
<keyword evidence="5" id="KW-0411">Iron-sulfur</keyword>
<evidence type="ECO:0000256" key="6">
    <source>
        <dbReference type="SAM" id="SignalP"/>
    </source>
</evidence>
<sequence length="662" mass="73562">MKFILVCLSILILVQAQGQSTETTLNVDICIYGGTSAGVIAAYTAAMQQKKVLLVEPGHRLGGLSSGGLGFTDIGNKYVVTGLARDFYRRIGQHYGKFEQWIFEPKVAHTVFLNYVKKAGCHVLYGKRLNKVNKSGTVIQSIILENSDGSSEAVQVYAKQFIDCSYEGDLMAKAGVSYTTGREPNVQYNETVNGVQLREKHQFPDEVDPYIIPGKPESGLLWGISKEPLKEVGSGDKKIQAYNFRICLSNNPENRLPIDRPANYDSAKYGLLLRYLSVKPVKQLGEILKIDRMPNHKTDINNQGPFSTDMIGMNYDYPDGDYATRAKIFQDHVDYTKGLLYFIGHDMSMPAHLREEMLQWGYPKDEYAETQHWTPQLYVREARRMIGEYVMTEANCVGKAIVNDGVGMAAYNMDSHNAQRIIWNGMVKNEGDVQIKGIQPYPIAYRSITPNRKECTNLLVPVCLSASHMAYGSIRMEPVFMVLGQSAAVAASLAINGRSAVQEVNVRFLHKHLKDDPLADGSIPEILVDDSDVKTVSGQWKREGTGGYGPSFLSNNTKPAASVRFEPYIKKSGRYKIYFYYPGLRNPSDVLQLKVYNGIHAALKTIRTADVKIAGQTSGEWVELGTYSLPAGQKTYVEISNQNANGIIAADAVLFVPVSPQH</sequence>
<keyword evidence="9" id="KW-1185">Reference proteome</keyword>
<evidence type="ECO:0000256" key="4">
    <source>
        <dbReference type="ARBA" id="ARBA00023004"/>
    </source>
</evidence>
<feature type="signal peptide" evidence="6">
    <location>
        <begin position="1"/>
        <end position="18"/>
    </location>
</feature>
<name>A0AAE3IK95_9BACT</name>
<dbReference type="RefSeq" id="WP_263036692.1">
    <property type="nucleotide sequence ID" value="NZ_JAOTPL010000002.1"/>
</dbReference>
<evidence type="ECO:0000256" key="5">
    <source>
        <dbReference type="ARBA" id="ARBA00023014"/>
    </source>
</evidence>